<comment type="subcellular location">
    <subcellularLocation>
        <location evidence="1">Nucleus</location>
    </subcellularLocation>
</comment>
<evidence type="ECO:0000259" key="6">
    <source>
        <dbReference type="Pfam" id="PF18517"/>
    </source>
</evidence>
<keyword evidence="2 4" id="KW-0175">Coiled coil</keyword>
<name>A0AAV6UV12_9ARAC</name>
<dbReference type="Proteomes" id="UP000827092">
    <property type="component" value="Unassembled WGS sequence"/>
</dbReference>
<dbReference type="Pfam" id="PF18517">
    <property type="entry name" value="LZ3wCH"/>
    <property type="match status" value="1"/>
</dbReference>
<keyword evidence="3" id="KW-0539">Nucleus</keyword>
<feature type="coiled-coil region" evidence="4">
    <location>
        <begin position="86"/>
        <end position="147"/>
    </location>
</feature>
<dbReference type="GO" id="GO:0007131">
    <property type="term" value="P:reciprocal meiotic recombination"/>
    <property type="evidence" value="ECO:0007669"/>
    <property type="project" value="TreeGrafter"/>
</dbReference>
<dbReference type="GO" id="GO:0005634">
    <property type="term" value="C:nucleus"/>
    <property type="evidence" value="ECO:0007669"/>
    <property type="project" value="UniProtKB-SubCell"/>
</dbReference>
<dbReference type="InterPro" id="IPR040453">
    <property type="entry name" value="Mnd1_HTH"/>
</dbReference>
<sequence length="272" mass="31790">MSKKRGLSVEEKRSRMLEIFYEKKDVFQLKDLEKICPKEKGIVAQSVKDVLQSLVDDGLVDSEKIGTSIYFWAFPSKAFNNRKRKIDDLGAKLEDSRQKVRRLDKQLEDAKCGREESDERESVLKELAEKRQELADLKAKIEKYRDCDPAVLEEVKKQIVISREAANRTQNHFHQFYVILLPTSALLAHLPTLGAKKRQELANLKAKIEKYRDCDPAVLEEVKKQIYYSREAANRWTDNIFAIKSWCKNKFFFEDFVLNKQFGVSEDLDYVE</sequence>
<proteinExistence type="predicted"/>
<keyword evidence="8" id="KW-1185">Reference proteome</keyword>
<evidence type="ECO:0000259" key="5">
    <source>
        <dbReference type="Pfam" id="PF03962"/>
    </source>
</evidence>
<feature type="domain" description="Leucine zipper with capping helix" evidence="6">
    <location>
        <begin position="218"/>
        <end position="271"/>
    </location>
</feature>
<comment type="caution">
    <text evidence="7">The sequence shown here is derived from an EMBL/GenBank/DDBJ whole genome shotgun (WGS) entry which is preliminary data.</text>
</comment>
<dbReference type="AlphaFoldDB" id="A0AAV6UV12"/>
<gene>
    <name evidence="7" type="ORF">JTE90_005498</name>
</gene>
<feature type="domain" description="Mnd1 HTH" evidence="5">
    <location>
        <begin position="16"/>
        <end position="75"/>
    </location>
</feature>
<dbReference type="PANTHER" id="PTHR31398">
    <property type="entry name" value="MEIOTIC NUCLEAR DIVISION PROTEIN 1 HOMOLOG"/>
    <property type="match status" value="1"/>
</dbReference>
<evidence type="ECO:0000256" key="2">
    <source>
        <dbReference type="ARBA" id="ARBA00023054"/>
    </source>
</evidence>
<accession>A0AAV6UV12</accession>
<protein>
    <recommendedName>
        <fullName evidence="9">Meiotic nuclear division protein 1 homolog</fullName>
    </recommendedName>
</protein>
<dbReference type="EMBL" id="JAFNEN010000264">
    <property type="protein sequence ID" value="KAG8187644.1"/>
    <property type="molecule type" value="Genomic_DNA"/>
</dbReference>
<evidence type="ECO:0000313" key="8">
    <source>
        <dbReference type="Proteomes" id="UP000827092"/>
    </source>
</evidence>
<reference evidence="7 8" key="1">
    <citation type="journal article" date="2022" name="Nat. Ecol. Evol.">
        <title>A masculinizing supergene underlies an exaggerated male reproductive morph in a spider.</title>
        <authorList>
            <person name="Hendrickx F."/>
            <person name="De Corte Z."/>
            <person name="Sonet G."/>
            <person name="Van Belleghem S.M."/>
            <person name="Kostlbacher S."/>
            <person name="Vangestel C."/>
        </authorList>
    </citation>
    <scope>NUCLEOTIDE SEQUENCE [LARGE SCALE GENOMIC DNA]</scope>
    <source>
        <strain evidence="7">W744_W776</strain>
    </source>
</reference>
<organism evidence="7 8">
    <name type="scientific">Oedothorax gibbosus</name>
    <dbReference type="NCBI Taxonomy" id="931172"/>
    <lineage>
        <taxon>Eukaryota</taxon>
        <taxon>Metazoa</taxon>
        <taxon>Ecdysozoa</taxon>
        <taxon>Arthropoda</taxon>
        <taxon>Chelicerata</taxon>
        <taxon>Arachnida</taxon>
        <taxon>Araneae</taxon>
        <taxon>Araneomorphae</taxon>
        <taxon>Entelegynae</taxon>
        <taxon>Araneoidea</taxon>
        <taxon>Linyphiidae</taxon>
        <taxon>Erigoninae</taxon>
        <taxon>Oedothorax</taxon>
    </lineage>
</organism>
<evidence type="ECO:0000256" key="3">
    <source>
        <dbReference type="ARBA" id="ARBA00023242"/>
    </source>
</evidence>
<evidence type="ECO:0000256" key="4">
    <source>
        <dbReference type="SAM" id="Coils"/>
    </source>
</evidence>
<evidence type="ECO:0008006" key="9">
    <source>
        <dbReference type="Google" id="ProtNLM"/>
    </source>
</evidence>
<evidence type="ECO:0000313" key="7">
    <source>
        <dbReference type="EMBL" id="KAG8187644.1"/>
    </source>
</evidence>
<evidence type="ECO:0000256" key="1">
    <source>
        <dbReference type="ARBA" id="ARBA00004123"/>
    </source>
</evidence>
<dbReference type="PANTHER" id="PTHR31398:SF0">
    <property type="entry name" value="MEIOTIC NUCLEAR DIVISION PROTEIN 1 HOMOLOG"/>
    <property type="match status" value="1"/>
</dbReference>
<dbReference type="InterPro" id="IPR040661">
    <property type="entry name" value="LZ3wCH"/>
</dbReference>
<dbReference type="Pfam" id="PF03962">
    <property type="entry name" value="Mnd1"/>
    <property type="match status" value="1"/>
</dbReference>